<evidence type="ECO:0000313" key="3">
    <source>
        <dbReference type="EMBL" id="VAY86769.1"/>
    </source>
</evidence>
<proteinExistence type="predicted"/>
<organism evidence="3">
    <name type="scientific">hydrothermal vent metagenome</name>
    <dbReference type="NCBI Taxonomy" id="652676"/>
    <lineage>
        <taxon>unclassified sequences</taxon>
        <taxon>metagenomes</taxon>
        <taxon>ecological metagenomes</taxon>
    </lineage>
</organism>
<protein>
    <submittedName>
        <fullName evidence="3">FAD dependent oxidoreductase</fullName>
    </submittedName>
</protein>
<accession>A0A3B1EA37</accession>
<dbReference type="PANTHER" id="PTHR13847">
    <property type="entry name" value="SARCOSINE DEHYDROGENASE-RELATED"/>
    <property type="match status" value="1"/>
</dbReference>
<dbReference type="InterPro" id="IPR006076">
    <property type="entry name" value="FAD-dep_OxRdtase"/>
</dbReference>
<dbReference type="PROSITE" id="PS51257">
    <property type="entry name" value="PROKAR_LIPOPROTEIN"/>
    <property type="match status" value="1"/>
</dbReference>
<name>A0A3B1EA37_9ZZZZ</name>
<dbReference type="PANTHER" id="PTHR13847:SF289">
    <property type="entry name" value="GLYCINE OXIDASE"/>
    <property type="match status" value="1"/>
</dbReference>
<feature type="domain" description="FAD dependent oxidoreductase" evidence="2">
    <location>
        <begin position="7"/>
        <end position="340"/>
    </location>
</feature>
<dbReference type="SUPFAM" id="SSF51905">
    <property type="entry name" value="FAD/NAD(P)-binding domain"/>
    <property type="match status" value="1"/>
</dbReference>
<dbReference type="Pfam" id="PF01266">
    <property type="entry name" value="DAO"/>
    <property type="match status" value="1"/>
</dbReference>
<dbReference type="Gene3D" id="3.50.50.60">
    <property type="entry name" value="FAD/NAD(P)-binding domain"/>
    <property type="match status" value="1"/>
</dbReference>
<dbReference type="EMBL" id="UOYO01000017">
    <property type="protein sequence ID" value="VAY86769.1"/>
    <property type="molecule type" value="Genomic_DNA"/>
</dbReference>
<dbReference type="GO" id="GO:0016491">
    <property type="term" value="F:oxidoreductase activity"/>
    <property type="evidence" value="ECO:0007669"/>
    <property type="project" value="UniProtKB-KW"/>
</dbReference>
<keyword evidence="1" id="KW-0560">Oxidoreductase</keyword>
<dbReference type="GO" id="GO:0005737">
    <property type="term" value="C:cytoplasm"/>
    <property type="evidence" value="ECO:0007669"/>
    <property type="project" value="TreeGrafter"/>
</dbReference>
<dbReference type="Gene3D" id="3.30.9.10">
    <property type="entry name" value="D-Amino Acid Oxidase, subunit A, domain 2"/>
    <property type="match status" value="1"/>
</dbReference>
<evidence type="ECO:0000256" key="1">
    <source>
        <dbReference type="ARBA" id="ARBA00023002"/>
    </source>
</evidence>
<dbReference type="AlphaFoldDB" id="A0A3B1EA37"/>
<reference evidence="3" key="1">
    <citation type="submission" date="2018-10" db="EMBL/GenBank/DDBJ databases">
        <authorList>
            <person name="Aoki K."/>
        </authorList>
    </citation>
    <scope>NUCLEOTIDE SEQUENCE</scope>
</reference>
<dbReference type="InterPro" id="IPR036188">
    <property type="entry name" value="FAD/NAD-bd_sf"/>
</dbReference>
<gene>
    <name evidence="3" type="ORF">MNB_ARC-1_1025</name>
</gene>
<evidence type="ECO:0000259" key="2">
    <source>
        <dbReference type="Pfam" id="PF01266"/>
    </source>
</evidence>
<sequence>MKDKIYDYVIIGAGISGCSVAFELLKHTKSVLLIDKRSDVAQGASGAAGAFLSPLLGKPNVFKNIITNALRYSTKFYKDNMPFCIDNCGTIRIPKNKEDKNKFESYAPFMDFEYKLKDNGYLFKIGSIVHSYLSCRQLSSGIEKLLDYEVNSILFQDDAWIINSEFKSKNIILTTGSSVNLIDELYINIKPIWGQKINIKTSTCIDYNYHKECSISRTIKQDDNSFIASIGATHNRNILYKEIDNNYTKELLNKASNILHLKDISVIQEVAGARACSVDYLPIVGQLINSEKTIDKFPHLKNGTHMDENKFIRYDRLYILNGLGGRGFVLAPYLAKILVDFIFLNKNIEQSIRIDRFFKRWVRKI</sequence>